<dbReference type="PROSITE" id="PS50088">
    <property type="entry name" value="ANK_REPEAT"/>
    <property type="match status" value="1"/>
</dbReference>
<dbReference type="PROSITE" id="PS50297">
    <property type="entry name" value="ANK_REP_REGION"/>
    <property type="match status" value="1"/>
</dbReference>
<dbReference type="Pfam" id="PF12796">
    <property type="entry name" value="Ank_2"/>
    <property type="match status" value="1"/>
</dbReference>
<dbReference type="EMBL" id="JAEMWZ010000670">
    <property type="protein sequence ID" value="KAG7108509.1"/>
    <property type="molecule type" value="Genomic_DNA"/>
</dbReference>
<dbReference type="PANTHER" id="PTHR24164">
    <property type="entry name" value="RELA-ASSOCIATED INHIBITOR"/>
    <property type="match status" value="1"/>
</dbReference>
<dbReference type="GO" id="GO:0006357">
    <property type="term" value="P:regulation of transcription by RNA polymerase II"/>
    <property type="evidence" value="ECO:0007669"/>
    <property type="project" value="TreeGrafter"/>
</dbReference>
<feature type="compositionally biased region" description="Polar residues" evidence="2">
    <location>
        <begin position="60"/>
        <end position="96"/>
    </location>
</feature>
<evidence type="ECO:0000313" key="3">
    <source>
        <dbReference type="EMBL" id="KAG7108509.1"/>
    </source>
</evidence>
<protein>
    <submittedName>
        <fullName evidence="3">Oxysterol-binding protein 1 like</fullName>
    </submittedName>
</protein>
<comment type="caution">
    <text evidence="3">The sequence shown here is derived from an EMBL/GenBank/DDBJ whole genome shotgun (WGS) entry which is preliminary data.</text>
</comment>
<feature type="repeat" description="ANK" evidence="1">
    <location>
        <begin position="191"/>
        <end position="213"/>
    </location>
</feature>
<feature type="compositionally biased region" description="Low complexity" evidence="2">
    <location>
        <begin position="43"/>
        <end position="59"/>
    </location>
</feature>
<gene>
    <name evidence="3" type="ORF">HYQ45_018077</name>
</gene>
<dbReference type="AlphaFoldDB" id="A0A8I2Z174"/>
<feature type="region of interest" description="Disordered" evidence="2">
    <location>
        <begin position="1"/>
        <end position="96"/>
    </location>
</feature>
<evidence type="ECO:0000256" key="1">
    <source>
        <dbReference type="PROSITE-ProRule" id="PRU00023"/>
    </source>
</evidence>
<dbReference type="PANTHER" id="PTHR24164:SF4">
    <property type="entry name" value="RELA-ASSOCIATED INHIBITOR"/>
    <property type="match status" value="1"/>
</dbReference>
<dbReference type="SMART" id="SM00248">
    <property type="entry name" value="ANK"/>
    <property type="match status" value="2"/>
</dbReference>
<reference evidence="3" key="1">
    <citation type="journal article" date="2021" name="Mol. Plant Pathol.">
        <title>A 20-kb lineage-specific genomic region tames virulence in pathogenic amphidiploid Verticillium longisporum.</title>
        <authorList>
            <person name="Harting R."/>
            <person name="Starke J."/>
            <person name="Kusch H."/>
            <person name="Poggeler S."/>
            <person name="Maurus I."/>
            <person name="Schluter R."/>
            <person name="Landesfeind M."/>
            <person name="Bulla I."/>
            <person name="Nowrousian M."/>
            <person name="de Jonge R."/>
            <person name="Stahlhut G."/>
            <person name="Hoff K.J."/>
            <person name="Asshauer K.P."/>
            <person name="Thurmer A."/>
            <person name="Stanke M."/>
            <person name="Daniel R."/>
            <person name="Morgenstern B."/>
            <person name="Thomma B.P.H.J."/>
            <person name="Kronstad J.W."/>
            <person name="Braus-Stromeyer S.A."/>
            <person name="Braus G.H."/>
        </authorList>
    </citation>
    <scope>NUCLEOTIDE SEQUENCE</scope>
    <source>
        <strain evidence="3">Vl32</strain>
    </source>
</reference>
<dbReference type="FunFam" id="1.25.40.20:FF:000281">
    <property type="entry name" value="Oxysterol binding protein (Osh1)"/>
    <property type="match status" value="1"/>
</dbReference>
<dbReference type="Proteomes" id="UP000689129">
    <property type="component" value="Unassembled WGS sequence"/>
</dbReference>
<keyword evidence="1" id="KW-0040">ANK repeat</keyword>
<dbReference type="InterPro" id="IPR002110">
    <property type="entry name" value="Ankyrin_rpt"/>
</dbReference>
<proteinExistence type="predicted"/>
<dbReference type="InterPro" id="IPR028320">
    <property type="entry name" value="iASPP"/>
</dbReference>
<name>A0A8I2Z174_VERLO</name>
<sequence>MSDIGESITAHKRSKSAAALALLRRNHSRHEEDASNSSGPDDAGFSGLSPSFSSSASLSHQTSTRTQGAKLTASSAALARTPSNQSPAGLSSKTGSVSLENKGVTLEQSVRKFRIVESLRSGDTASISRAIRETAEGGPRTSISSIGSLSGTGLDDTTILHLAIQCAEYPVVEFVLHNSTGSIDVNSRDREGNTPLHIAAAQGRTQVVKLLLEQKDINDAVPNAQGRLPIDSARNPEIFQQLQLSRSLFVEEKVRQVQGLIAQGDYKALEVILEEPRLKQVLDINTHPSLASSRC</sequence>
<dbReference type="OrthoDB" id="5241355at2759"/>
<accession>A0A8I2Z174</accession>
<evidence type="ECO:0000256" key="2">
    <source>
        <dbReference type="SAM" id="MobiDB-lite"/>
    </source>
</evidence>
<organism evidence="3 4">
    <name type="scientific">Verticillium longisporum</name>
    <name type="common">Verticillium dahliae var. longisporum</name>
    <dbReference type="NCBI Taxonomy" id="100787"/>
    <lineage>
        <taxon>Eukaryota</taxon>
        <taxon>Fungi</taxon>
        <taxon>Dikarya</taxon>
        <taxon>Ascomycota</taxon>
        <taxon>Pezizomycotina</taxon>
        <taxon>Sordariomycetes</taxon>
        <taxon>Hypocreomycetidae</taxon>
        <taxon>Glomerellales</taxon>
        <taxon>Plectosphaerellaceae</taxon>
        <taxon>Verticillium</taxon>
    </lineage>
</organism>
<evidence type="ECO:0000313" key="4">
    <source>
        <dbReference type="Proteomes" id="UP000689129"/>
    </source>
</evidence>